<proteinExistence type="predicted"/>
<dbReference type="KEGG" id="ifl:C1H71_20760"/>
<reference evidence="2 3" key="1">
    <citation type="submission" date="2018-01" db="EMBL/GenBank/DDBJ databases">
        <title>Genome sequence of Iodobacter sp. strain PCH194 isolated from Indian Trans-Himalaya.</title>
        <authorList>
            <person name="Kumar V."/>
            <person name="Thakur V."/>
            <person name="Kumar S."/>
            <person name="Singh D."/>
        </authorList>
    </citation>
    <scope>NUCLEOTIDE SEQUENCE [LARGE SCALE GENOMIC DNA]</scope>
    <source>
        <strain evidence="2 3">PCH194</strain>
        <plasmid evidence="2 3">pl3</plasmid>
    </source>
</reference>
<sequence length="102" mass="11469">MSMVRHEQGKLPALTAQRRAELEALAKMPDASIDYSDIPPLTDAFWQNAVSNPFYKPTKTHATVRLDSDVMAWLKSQGKGYQTRLNAILRKAMLEDIDKAHG</sequence>
<dbReference type="AlphaFoldDB" id="A0A7G3GFQ1"/>
<dbReference type="Proteomes" id="UP000515917">
    <property type="component" value="Plasmid pl3"/>
</dbReference>
<geneLocation type="plasmid" evidence="2 3">
    <name>pl3</name>
</geneLocation>
<accession>A0A7G3GFQ1</accession>
<evidence type="ECO:0000313" key="2">
    <source>
        <dbReference type="EMBL" id="QBC45982.1"/>
    </source>
</evidence>
<protein>
    <submittedName>
        <fullName evidence="2">Toxin-antitoxin system, antitoxin component</fullName>
    </submittedName>
</protein>
<evidence type="ECO:0000313" key="3">
    <source>
        <dbReference type="Proteomes" id="UP000515917"/>
    </source>
</evidence>
<dbReference type="InterPro" id="IPR025528">
    <property type="entry name" value="BrnA_antitoxin"/>
</dbReference>
<dbReference type="RefSeq" id="WP_130108429.1">
    <property type="nucleotide sequence ID" value="NZ_CP025784.1"/>
</dbReference>
<dbReference type="Pfam" id="PF14384">
    <property type="entry name" value="BrnA_antitoxin"/>
    <property type="match status" value="1"/>
</dbReference>
<dbReference type="EMBL" id="CP025784">
    <property type="protein sequence ID" value="QBC45974.1"/>
    <property type="molecule type" value="Genomic_DNA"/>
</dbReference>
<keyword evidence="2" id="KW-0614">Plasmid</keyword>
<dbReference type="KEGG" id="ifl:C1H71_20800"/>
<name>A0A7G3GFQ1_9NEIS</name>
<gene>
    <name evidence="1" type="ORF">C1H71_20760</name>
    <name evidence="2" type="ORF">C1H71_20800</name>
</gene>
<keyword evidence="3" id="KW-1185">Reference proteome</keyword>
<organism evidence="2 3">
    <name type="scientific">Iodobacter fluviatilis</name>
    <dbReference type="NCBI Taxonomy" id="537"/>
    <lineage>
        <taxon>Bacteria</taxon>
        <taxon>Pseudomonadati</taxon>
        <taxon>Pseudomonadota</taxon>
        <taxon>Betaproteobacteria</taxon>
        <taxon>Neisseriales</taxon>
        <taxon>Chitinibacteraceae</taxon>
        <taxon>Iodobacter</taxon>
    </lineage>
</organism>
<evidence type="ECO:0000313" key="1">
    <source>
        <dbReference type="EMBL" id="QBC45974.1"/>
    </source>
</evidence>
<dbReference type="EMBL" id="CP025784">
    <property type="protein sequence ID" value="QBC45982.1"/>
    <property type="molecule type" value="Genomic_DNA"/>
</dbReference>